<keyword evidence="3" id="KW-1185">Reference proteome</keyword>
<proteinExistence type="predicted"/>
<dbReference type="Proteomes" id="UP000595197">
    <property type="component" value="Chromosome"/>
</dbReference>
<organism evidence="2 3">
    <name type="scientific">Skermanella cutis</name>
    <dbReference type="NCBI Taxonomy" id="2775420"/>
    <lineage>
        <taxon>Bacteria</taxon>
        <taxon>Pseudomonadati</taxon>
        <taxon>Pseudomonadota</taxon>
        <taxon>Alphaproteobacteria</taxon>
        <taxon>Rhodospirillales</taxon>
        <taxon>Azospirillaceae</taxon>
        <taxon>Skermanella</taxon>
    </lineage>
</organism>
<protein>
    <submittedName>
        <fullName evidence="2">Uncharacterized protein</fullName>
    </submittedName>
</protein>
<reference evidence="2" key="1">
    <citation type="submission" date="2021-02" db="EMBL/GenBank/DDBJ databases">
        <title>Skermanella TT6 skin isolate.</title>
        <authorList>
            <person name="Lee K."/>
            <person name="Ganzorig M."/>
        </authorList>
    </citation>
    <scope>NUCLEOTIDE SEQUENCE</scope>
    <source>
        <strain evidence="2">TT6</strain>
    </source>
</reference>
<gene>
    <name evidence="2" type="ORF">IGS68_21180</name>
</gene>
<sequence length="109" mass="11466">MRAPTAILIAGTFLAFAAPGGAGAKELNQRTHLEPRFNGKIQMEIAKSWRRRGELQDQDFTQGAAQGGKLSCGSQAVGNVYVPRGATAPREVVTIITGDVINNVGRGGC</sequence>
<evidence type="ECO:0000256" key="1">
    <source>
        <dbReference type="SAM" id="SignalP"/>
    </source>
</evidence>
<dbReference type="EMBL" id="CP067420">
    <property type="protein sequence ID" value="QQP88525.1"/>
    <property type="molecule type" value="Genomic_DNA"/>
</dbReference>
<keyword evidence="1" id="KW-0732">Signal</keyword>
<evidence type="ECO:0000313" key="3">
    <source>
        <dbReference type="Proteomes" id="UP000595197"/>
    </source>
</evidence>
<dbReference type="RefSeq" id="WP_201073538.1">
    <property type="nucleotide sequence ID" value="NZ_CP067420.1"/>
</dbReference>
<name>A0ABX7B2G8_9PROT</name>
<feature type="signal peptide" evidence="1">
    <location>
        <begin position="1"/>
        <end position="17"/>
    </location>
</feature>
<accession>A0ABX7B2G8</accession>
<feature type="chain" id="PRO_5046916564" evidence="1">
    <location>
        <begin position="18"/>
        <end position="109"/>
    </location>
</feature>
<evidence type="ECO:0000313" key="2">
    <source>
        <dbReference type="EMBL" id="QQP88525.1"/>
    </source>
</evidence>